<dbReference type="FunFam" id="2.40.50.140:FF:000012">
    <property type="entry name" value="DNA ligase"/>
    <property type="match status" value="1"/>
</dbReference>
<dbReference type="InterPro" id="IPR036420">
    <property type="entry name" value="BRCT_dom_sf"/>
</dbReference>
<dbReference type="InterPro" id="IPR033136">
    <property type="entry name" value="DNA_ligase_CS"/>
</dbReference>
<dbReference type="Gene3D" id="2.40.50.140">
    <property type="entry name" value="Nucleic acid-binding proteins"/>
    <property type="match status" value="1"/>
</dbReference>
<dbReference type="PIRSF" id="PIRSF001604">
    <property type="entry name" value="LigA"/>
    <property type="match status" value="1"/>
</dbReference>
<feature type="binding site" evidence="14">
    <location>
        <position position="173"/>
    </location>
    <ligand>
        <name>NAD(+)</name>
        <dbReference type="ChEBI" id="CHEBI:57540"/>
    </ligand>
</feature>
<dbReference type="NCBIfam" id="NF005932">
    <property type="entry name" value="PRK07956.1"/>
    <property type="match status" value="1"/>
</dbReference>
<dbReference type="Pfam" id="PF14520">
    <property type="entry name" value="HHH_5"/>
    <property type="match status" value="1"/>
</dbReference>
<dbReference type="NCBIfam" id="TIGR00575">
    <property type="entry name" value="dnlj"/>
    <property type="match status" value="1"/>
</dbReference>
<dbReference type="SUPFAM" id="SSF56091">
    <property type="entry name" value="DNA ligase/mRNA capping enzyme, catalytic domain"/>
    <property type="match status" value="1"/>
</dbReference>
<keyword evidence="7 14" id="KW-0227">DNA damage</keyword>
<dbReference type="PANTHER" id="PTHR23389">
    <property type="entry name" value="CHROMOSOME TRANSMISSION FIDELITY FACTOR 18"/>
    <property type="match status" value="1"/>
</dbReference>
<dbReference type="HAMAP" id="MF_01588">
    <property type="entry name" value="DNA_ligase_A"/>
    <property type="match status" value="1"/>
</dbReference>
<dbReference type="PANTHER" id="PTHR23389:SF9">
    <property type="entry name" value="DNA LIGASE"/>
    <property type="match status" value="1"/>
</dbReference>
<evidence type="ECO:0000256" key="3">
    <source>
        <dbReference type="ARBA" id="ARBA00013308"/>
    </source>
</evidence>
<dbReference type="GO" id="GO:0006281">
    <property type="term" value="P:DNA repair"/>
    <property type="evidence" value="ECO:0007669"/>
    <property type="project" value="UniProtKB-KW"/>
</dbReference>
<keyword evidence="9 14" id="KW-0460">Magnesium</keyword>
<dbReference type="InterPro" id="IPR013840">
    <property type="entry name" value="DNAligase_N"/>
</dbReference>
<dbReference type="CDD" id="cd17748">
    <property type="entry name" value="BRCT_DNA_ligase_like"/>
    <property type="match status" value="1"/>
</dbReference>
<keyword evidence="6 14" id="KW-0479">Metal-binding</keyword>
<evidence type="ECO:0000256" key="10">
    <source>
        <dbReference type="ARBA" id="ARBA00023027"/>
    </source>
</evidence>
<dbReference type="InterPro" id="IPR001679">
    <property type="entry name" value="DNA_ligase"/>
</dbReference>
<dbReference type="Gene3D" id="1.10.150.20">
    <property type="entry name" value="5' to 3' exonuclease, C-terminal subdomain"/>
    <property type="match status" value="2"/>
</dbReference>
<dbReference type="Pfam" id="PF03120">
    <property type="entry name" value="OB_DNA_ligase"/>
    <property type="match status" value="1"/>
</dbReference>
<evidence type="ECO:0000256" key="2">
    <source>
        <dbReference type="ARBA" id="ARBA00012722"/>
    </source>
</evidence>
<evidence type="ECO:0000259" key="15">
    <source>
        <dbReference type="PROSITE" id="PS50172"/>
    </source>
</evidence>
<dbReference type="SMART" id="SM00292">
    <property type="entry name" value="BRCT"/>
    <property type="match status" value="1"/>
</dbReference>
<evidence type="ECO:0000256" key="9">
    <source>
        <dbReference type="ARBA" id="ARBA00022842"/>
    </source>
</evidence>
<reference evidence="16 17" key="1">
    <citation type="journal article" date="2016" name="Nat. Commun.">
        <title>Thousands of microbial genomes shed light on interconnected biogeochemical processes in an aquifer system.</title>
        <authorList>
            <person name="Anantharaman K."/>
            <person name="Brown C.T."/>
            <person name="Hug L.A."/>
            <person name="Sharon I."/>
            <person name="Castelle C.J."/>
            <person name="Probst A.J."/>
            <person name="Thomas B.C."/>
            <person name="Singh A."/>
            <person name="Wilkins M.J."/>
            <person name="Karaoz U."/>
            <person name="Brodie E.L."/>
            <person name="Williams K.H."/>
            <person name="Hubbard S.S."/>
            <person name="Banfield J.F."/>
        </authorList>
    </citation>
    <scope>NUCLEOTIDE SEQUENCE [LARGE SCALE GENOMIC DNA]</scope>
</reference>
<feature type="binding site" evidence="14">
    <location>
        <position position="139"/>
    </location>
    <ligand>
        <name>NAD(+)</name>
        <dbReference type="ChEBI" id="CHEBI:57540"/>
    </ligand>
</feature>
<evidence type="ECO:0000256" key="1">
    <source>
        <dbReference type="ARBA" id="ARBA00004067"/>
    </source>
</evidence>
<dbReference type="PROSITE" id="PS01056">
    <property type="entry name" value="DNA_LIGASE_N2"/>
    <property type="match status" value="1"/>
</dbReference>
<sequence length="669" mass="75836">MKVNEDILERLNKLKKTINYHRYLYHVLDKQEISEEALDSLKNELYKIEQEYPELITLDSPTQRVAGEPLKEFKKIVHKIPQWSFNDAFTEEDIFDFDARVKRFLGENKKVIYTCELKIDGLKVVLEYKNGILKTAATRGNGKVGEDVTTNIKTIESIPLRLNKDTDIIVEGEVWMGKKVFESLNKEKSKNKEALFANPRNVAAGTIRQLDSRIVAQRKLDCFIYDIARLEGGVPGEQFKELELLGELGFKVNKHFKYCKDIQEVINFWKDWQKKKDKEDYWIDGVVIKVNEKELQDKLGYTGKAPRFAIAFKFPAEQVTTVVEDIVLQVGRTGVLTPVAHLKPVSVAVSVVSRATLHNEDEIKRLDVRIGDTVVLQKAGDVIPQIVSVLKEMRIGKEKVFKFPAFVEACGGDGRIEKIPGQVAYRCVNKNSFEQQKRKFHHFVSKKAYDIDGLGPSIIDVLLEENLISSFDDIFSLKKGDLLVLPRFAEKSVDNLLEAIENARKVDLAKFLVGLSIDQVGEETTIDLANHFGSLEKIKNASLEELESVYGIGDVVAKSIYDWFRNEKNQHLLERLLREVKIRSNRVIEGSATGNKLKGKKFVLTGTMEKMTRDEAKDKIRALGGSISGAISKSIDFLVVGDNPGSKLDKATELGVEVLDEEEFLKLLE</sequence>
<keyword evidence="4 14" id="KW-0436">Ligase</keyword>
<feature type="binding site" evidence="14">
    <location>
        <begin position="84"/>
        <end position="85"/>
    </location>
    <ligand>
        <name>NAD(+)</name>
        <dbReference type="ChEBI" id="CHEBI:57540"/>
    </ligand>
</feature>
<evidence type="ECO:0000256" key="7">
    <source>
        <dbReference type="ARBA" id="ARBA00022763"/>
    </source>
</evidence>
<dbReference type="SUPFAM" id="SSF50249">
    <property type="entry name" value="Nucleic acid-binding proteins"/>
    <property type="match status" value="1"/>
</dbReference>
<evidence type="ECO:0000256" key="12">
    <source>
        <dbReference type="ARBA" id="ARBA00034005"/>
    </source>
</evidence>
<feature type="active site" description="N6-AMP-lysine intermediate" evidence="14">
    <location>
        <position position="118"/>
    </location>
</feature>
<evidence type="ECO:0000256" key="14">
    <source>
        <dbReference type="HAMAP-Rule" id="MF_01588"/>
    </source>
</evidence>
<dbReference type="Gene3D" id="3.40.50.10190">
    <property type="entry name" value="BRCT domain"/>
    <property type="match status" value="1"/>
</dbReference>
<keyword evidence="8 14" id="KW-0862">Zinc</keyword>
<dbReference type="SMART" id="SM00532">
    <property type="entry name" value="LIGANc"/>
    <property type="match status" value="1"/>
</dbReference>
<dbReference type="InterPro" id="IPR012340">
    <property type="entry name" value="NA-bd_OB-fold"/>
</dbReference>
<dbReference type="GO" id="GO:0003911">
    <property type="term" value="F:DNA ligase (NAD+) activity"/>
    <property type="evidence" value="ECO:0007669"/>
    <property type="project" value="UniProtKB-UniRule"/>
</dbReference>
<dbReference type="GO" id="GO:0005829">
    <property type="term" value="C:cytosol"/>
    <property type="evidence" value="ECO:0007669"/>
    <property type="project" value="TreeGrafter"/>
</dbReference>
<dbReference type="PROSITE" id="PS50172">
    <property type="entry name" value="BRCT"/>
    <property type="match status" value="1"/>
</dbReference>
<dbReference type="Pfam" id="PF00533">
    <property type="entry name" value="BRCT"/>
    <property type="match status" value="1"/>
</dbReference>
<proteinExistence type="inferred from homology"/>
<dbReference type="Gene3D" id="3.30.470.30">
    <property type="entry name" value="DNA ligase/mRNA capping enzyme"/>
    <property type="match status" value="1"/>
</dbReference>
<evidence type="ECO:0000256" key="6">
    <source>
        <dbReference type="ARBA" id="ARBA00022723"/>
    </source>
</evidence>
<comment type="function">
    <text evidence="1 14">DNA ligase that catalyzes the formation of phosphodiester linkages between 5'-phosphoryl and 3'-hydroxyl groups in double-stranded DNA using NAD as a coenzyme and as the energy source for the reaction. It is essential for DNA replication and repair of damaged DNA.</text>
</comment>
<evidence type="ECO:0000256" key="8">
    <source>
        <dbReference type="ARBA" id="ARBA00022833"/>
    </source>
</evidence>
<dbReference type="STRING" id="1797582.A2442_02205"/>
<dbReference type="GO" id="GO:0006260">
    <property type="term" value="P:DNA replication"/>
    <property type="evidence" value="ECO:0007669"/>
    <property type="project" value="UniProtKB-KW"/>
</dbReference>
<dbReference type="InterPro" id="IPR041663">
    <property type="entry name" value="DisA/LigA_HHH"/>
</dbReference>
<keyword evidence="10 14" id="KW-0520">NAD</keyword>
<evidence type="ECO:0000256" key="13">
    <source>
        <dbReference type="ARBA" id="ARBA00060881"/>
    </source>
</evidence>
<feature type="binding site" evidence="14">
    <location>
        <position position="410"/>
    </location>
    <ligand>
        <name>Zn(2+)</name>
        <dbReference type="ChEBI" id="CHEBI:29105"/>
    </ligand>
</feature>
<dbReference type="InterPro" id="IPR004150">
    <property type="entry name" value="NAD_DNA_ligase_OB"/>
</dbReference>
<dbReference type="SUPFAM" id="SSF52113">
    <property type="entry name" value="BRCT domain"/>
    <property type="match status" value="1"/>
</dbReference>
<protein>
    <recommendedName>
        <fullName evidence="3 14">DNA ligase</fullName>
        <ecNumber evidence="2 14">6.5.1.2</ecNumber>
    </recommendedName>
    <alternativeName>
        <fullName evidence="14">Polydeoxyribonucleotide synthase [NAD(+)]</fullName>
    </alternativeName>
</protein>
<dbReference type="CDD" id="cd00114">
    <property type="entry name" value="LIGANc"/>
    <property type="match status" value="1"/>
</dbReference>
<gene>
    <name evidence="14" type="primary">ligA</name>
    <name evidence="16" type="ORF">A2442_02205</name>
</gene>
<dbReference type="FunFam" id="3.30.470.30:FF:000001">
    <property type="entry name" value="DNA ligase"/>
    <property type="match status" value="1"/>
</dbReference>
<dbReference type="InterPro" id="IPR001357">
    <property type="entry name" value="BRCT_dom"/>
</dbReference>
<keyword evidence="14" id="KW-0464">Manganese</keyword>
<feature type="domain" description="BRCT" evidence="15">
    <location>
        <begin position="592"/>
        <end position="669"/>
    </location>
</feature>
<dbReference type="Proteomes" id="UP000179003">
    <property type="component" value="Unassembled WGS sequence"/>
</dbReference>
<feature type="binding site" evidence="14">
    <location>
        <position position="427"/>
    </location>
    <ligand>
        <name>Zn(2+)</name>
        <dbReference type="ChEBI" id="CHEBI:29105"/>
    </ligand>
</feature>
<feature type="binding site" evidence="14">
    <location>
        <position position="289"/>
    </location>
    <ligand>
        <name>NAD(+)</name>
        <dbReference type="ChEBI" id="CHEBI:57540"/>
    </ligand>
</feature>
<evidence type="ECO:0000256" key="11">
    <source>
        <dbReference type="ARBA" id="ARBA00023204"/>
    </source>
</evidence>
<comment type="catalytic activity">
    <reaction evidence="12 14">
        <text>NAD(+) + (deoxyribonucleotide)n-3'-hydroxyl + 5'-phospho-(deoxyribonucleotide)m = (deoxyribonucleotide)n+m + AMP + beta-nicotinamide D-nucleotide.</text>
        <dbReference type="EC" id="6.5.1.2"/>
    </reaction>
</comment>
<dbReference type="SMART" id="SM00278">
    <property type="entry name" value="HhH1"/>
    <property type="match status" value="3"/>
</dbReference>
<dbReference type="FunFam" id="1.10.150.20:FF:000006">
    <property type="entry name" value="DNA ligase"/>
    <property type="match status" value="1"/>
</dbReference>
<dbReference type="Gene3D" id="1.10.287.610">
    <property type="entry name" value="Helix hairpin bin"/>
    <property type="match status" value="1"/>
</dbReference>
<accession>A0A1F5EIJ5</accession>
<dbReference type="InterPro" id="IPR013839">
    <property type="entry name" value="DNAligase_adenylation"/>
</dbReference>
<evidence type="ECO:0000313" key="17">
    <source>
        <dbReference type="Proteomes" id="UP000179003"/>
    </source>
</evidence>
<keyword evidence="5 14" id="KW-0235">DNA replication</keyword>
<keyword evidence="11 14" id="KW-0234">DNA repair</keyword>
<comment type="caution">
    <text evidence="14">Lacks conserved residue(s) required for the propagation of feature annotation.</text>
</comment>
<evidence type="ECO:0000256" key="4">
    <source>
        <dbReference type="ARBA" id="ARBA00022598"/>
    </source>
</evidence>
<evidence type="ECO:0000313" key="16">
    <source>
        <dbReference type="EMBL" id="OGD67183.1"/>
    </source>
</evidence>
<dbReference type="GO" id="GO:0046872">
    <property type="term" value="F:metal ion binding"/>
    <property type="evidence" value="ECO:0007669"/>
    <property type="project" value="UniProtKB-KW"/>
</dbReference>
<dbReference type="Pfam" id="PF12826">
    <property type="entry name" value="HHH_2"/>
    <property type="match status" value="1"/>
</dbReference>
<organism evidence="16 17">
    <name type="scientific">Candidatus Campbellbacteria bacterium RIFOXYC2_FULL_35_25</name>
    <dbReference type="NCBI Taxonomy" id="1797582"/>
    <lineage>
        <taxon>Bacteria</taxon>
        <taxon>Candidatus Campbelliibacteriota</taxon>
    </lineage>
</organism>
<dbReference type="GO" id="GO:0003677">
    <property type="term" value="F:DNA binding"/>
    <property type="evidence" value="ECO:0007669"/>
    <property type="project" value="InterPro"/>
</dbReference>
<dbReference type="InterPro" id="IPR003583">
    <property type="entry name" value="Hlx-hairpin-Hlx_DNA-bd_motif"/>
</dbReference>
<dbReference type="InterPro" id="IPR010994">
    <property type="entry name" value="RuvA_2-like"/>
</dbReference>
<dbReference type="EC" id="6.5.1.2" evidence="2 14"/>
<name>A0A1F5EIJ5_9BACT</name>
<dbReference type="AlphaFoldDB" id="A0A1F5EIJ5"/>
<dbReference type="SUPFAM" id="SSF47781">
    <property type="entry name" value="RuvA domain 2-like"/>
    <property type="match status" value="1"/>
</dbReference>
<feature type="binding site" evidence="14">
    <location>
        <position position="313"/>
    </location>
    <ligand>
        <name>NAD(+)</name>
        <dbReference type="ChEBI" id="CHEBI:57540"/>
    </ligand>
</feature>
<feature type="binding site" evidence="14">
    <location>
        <position position="116"/>
    </location>
    <ligand>
        <name>NAD(+)</name>
        <dbReference type="ChEBI" id="CHEBI:57540"/>
    </ligand>
</feature>
<comment type="cofactor">
    <cofactor evidence="14">
        <name>Mg(2+)</name>
        <dbReference type="ChEBI" id="CHEBI:18420"/>
    </cofactor>
    <cofactor evidence="14">
        <name>Mn(2+)</name>
        <dbReference type="ChEBI" id="CHEBI:29035"/>
    </cofactor>
</comment>
<comment type="similarity">
    <text evidence="13 14">Belongs to the NAD-dependent DNA ligase family. LigA subfamily.</text>
</comment>
<comment type="caution">
    <text evidence="16">The sequence shown here is derived from an EMBL/GenBank/DDBJ whole genome shotgun (WGS) entry which is preliminary data.</text>
</comment>
<dbReference type="Pfam" id="PF01653">
    <property type="entry name" value="DNA_ligase_aden"/>
    <property type="match status" value="1"/>
</dbReference>
<dbReference type="EMBL" id="MFAE01000008">
    <property type="protein sequence ID" value="OGD67183.1"/>
    <property type="molecule type" value="Genomic_DNA"/>
</dbReference>
<evidence type="ECO:0000256" key="5">
    <source>
        <dbReference type="ARBA" id="ARBA00022705"/>
    </source>
</evidence>
<dbReference type="FunFam" id="1.10.150.20:FF:000007">
    <property type="entry name" value="DNA ligase"/>
    <property type="match status" value="1"/>
</dbReference>